<sequence>MNNISQKGQSLATYSAILLLVAIVVVLGLYVYVDIVERSNFKKAIDSGSITIIAEGASLHGGVVTHPSSVDPFDVPSVDASGIISYPRAWTLSGCISVAVPNDKGTLYAAVPLPQEMADKIQIQTPITGGEMVNICGPEWLPTEIYLWVEE</sequence>
<gene>
    <name evidence="2" type="ORF">UV68_C0006G0014</name>
</gene>
<dbReference type="EMBL" id="LCFK01000006">
    <property type="protein sequence ID" value="KKS94628.1"/>
    <property type="molecule type" value="Genomic_DNA"/>
</dbReference>
<dbReference type="Proteomes" id="UP000033980">
    <property type="component" value="Unassembled WGS sequence"/>
</dbReference>
<keyword evidence="1" id="KW-0472">Membrane</keyword>
<evidence type="ECO:0000313" key="2">
    <source>
        <dbReference type="EMBL" id="KKS94628.1"/>
    </source>
</evidence>
<accession>A0A0G1G6P3</accession>
<name>A0A0G1G6P3_9BACT</name>
<keyword evidence="1" id="KW-1133">Transmembrane helix</keyword>
<proteinExistence type="predicted"/>
<dbReference type="AlphaFoldDB" id="A0A0G1G6P3"/>
<protein>
    <submittedName>
        <fullName evidence="2">Uncharacterized protein</fullName>
    </submittedName>
</protein>
<feature type="transmembrane region" description="Helical" evidence="1">
    <location>
        <begin position="12"/>
        <end position="33"/>
    </location>
</feature>
<evidence type="ECO:0000256" key="1">
    <source>
        <dbReference type="SAM" id="Phobius"/>
    </source>
</evidence>
<organism evidence="2 3">
    <name type="scientific">Candidatus Collierbacteria bacterium GW2011_GWC2_43_12</name>
    <dbReference type="NCBI Taxonomy" id="1618390"/>
    <lineage>
        <taxon>Bacteria</taxon>
        <taxon>Candidatus Collieribacteriota</taxon>
    </lineage>
</organism>
<comment type="caution">
    <text evidence="2">The sequence shown here is derived from an EMBL/GenBank/DDBJ whole genome shotgun (WGS) entry which is preliminary data.</text>
</comment>
<keyword evidence="1" id="KW-0812">Transmembrane</keyword>
<reference evidence="2 3" key="1">
    <citation type="journal article" date="2015" name="Nature">
        <title>rRNA introns, odd ribosomes, and small enigmatic genomes across a large radiation of phyla.</title>
        <authorList>
            <person name="Brown C.T."/>
            <person name="Hug L.A."/>
            <person name="Thomas B.C."/>
            <person name="Sharon I."/>
            <person name="Castelle C.J."/>
            <person name="Singh A."/>
            <person name="Wilkins M.J."/>
            <person name="Williams K.H."/>
            <person name="Banfield J.F."/>
        </authorList>
    </citation>
    <scope>NUCLEOTIDE SEQUENCE [LARGE SCALE GENOMIC DNA]</scope>
</reference>
<evidence type="ECO:0000313" key="3">
    <source>
        <dbReference type="Proteomes" id="UP000033980"/>
    </source>
</evidence>